<comment type="function">
    <text evidence="1">SASP are bound to spore DNA. They are double-stranded DNA-binding proteins that cause DNA to change to an a-like conformation. They protect the DNA backbone from chemical and enzymatic cleavage and are thus involved in dormant spore's high resistance to UV light.</text>
</comment>
<accession>A0A1D8GH65</accession>
<dbReference type="KEGG" id="gfe:Gferi_12010"/>
<protein>
    <recommendedName>
        <fullName evidence="4">Spore protein</fullName>
    </recommendedName>
</protein>
<dbReference type="Gene3D" id="6.10.10.80">
    <property type="entry name" value="Small, acid-soluble spore protein, alpha/beta type-like"/>
    <property type="match status" value="1"/>
</dbReference>
<evidence type="ECO:0000313" key="2">
    <source>
        <dbReference type="EMBL" id="AOT70255.1"/>
    </source>
</evidence>
<keyword evidence="3" id="KW-1185">Reference proteome</keyword>
<dbReference type="InterPro" id="IPR001448">
    <property type="entry name" value="SASP_alpha/beta-type"/>
</dbReference>
<dbReference type="GO" id="GO:0003690">
    <property type="term" value="F:double-stranded DNA binding"/>
    <property type="evidence" value="ECO:0007669"/>
    <property type="project" value="InterPro"/>
</dbReference>
<organism evidence="2 3">
    <name type="scientific">Geosporobacter ferrireducens</name>
    <dbReference type="NCBI Taxonomy" id="1424294"/>
    <lineage>
        <taxon>Bacteria</taxon>
        <taxon>Bacillati</taxon>
        <taxon>Bacillota</taxon>
        <taxon>Clostridia</taxon>
        <taxon>Peptostreptococcales</taxon>
        <taxon>Thermotaleaceae</taxon>
        <taxon>Geosporobacter</taxon>
    </lineage>
</organism>
<sequence>MSRRTVFGNAQEALEQLKEEMAAELGVDGSQLDTGDLPSRSIGHYGGIYGGKIGGQMTRRLIEMGEQQLTRQK</sequence>
<gene>
    <name evidence="2" type="ORF">Gferi_12010</name>
</gene>
<dbReference type="EMBL" id="CP017269">
    <property type="protein sequence ID" value="AOT70255.1"/>
    <property type="molecule type" value="Genomic_DNA"/>
</dbReference>
<dbReference type="Proteomes" id="UP000095743">
    <property type="component" value="Chromosome"/>
</dbReference>
<dbReference type="AlphaFoldDB" id="A0A1D8GH65"/>
<dbReference type="Pfam" id="PF00269">
    <property type="entry name" value="SASP"/>
    <property type="match status" value="1"/>
</dbReference>
<name>A0A1D8GH65_9FIRM</name>
<dbReference type="RefSeq" id="WP_069976805.1">
    <property type="nucleotide sequence ID" value="NZ_CP017269.1"/>
</dbReference>
<proteinExistence type="predicted"/>
<dbReference type="GO" id="GO:0006265">
    <property type="term" value="P:DNA topological change"/>
    <property type="evidence" value="ECO:0007669"/>
    <property type="project" value="InterPro"/>
</dbReference>
<dbReference type="STRING" id="1424294.Gferi_12010"/>
<evidence type="ECO:0000256" key="1">
    <source>
        <dbReference type="ARBA" id="ARBA00003863"/>
    </source>
</evidence>
<dbReference type="OrthoDB" id="1955826at2"/>
<evidence type="ECO:0000313" key="3">
    <source>
        <dbReference type="Proteomes" id="UP000095743"/>
    </source>
</evidence>
<reference evidence="2 3" key="1">
    <citation type="submission" date="2016-09" db="EMBL/GenBank/DDBJ databases">
        <title>Genomic analysis reveals versatility of anaerobic energy metabolism of Geosporobacter ferrireducens IRF9 of phylum Firmicutes.</title>
        <authorList>
            <person name="Kim S.-J."/>
        </authorList>
    </citation>
    <scope>NUCLEOTIDE SEQUENCE [LARGE SCALE GENOMIC DNA]</scope>
    <source>
        <strain evidence="2 3">IRF9</strain>
    </source>
</reference>
<dbReference type="InterPro" id="IPR038300">
    <property type="entry name" value="SASP_sf_alpha/beta"/>
</dbReference>
<evidence type="ECO:0008006" key="4">
    <source>
        <dbReference type="Google" id="ProtNLM"/>
    </source>
</evidence>